<evidence type="ECO:0000256" key="3">
    <source>
        <dbReference type="ARBA" id="ARBA00012421"/>
    </source>
</evidence>
<evidence type="ECO:0000313" key="12">
    <source>
        <dbReference type="Proteomes" id="UP000822688"/>
    </source>
</evidence>
<name>A0A8T0HEI1_CERPU</name>
<evidence type="ECO:0000313" key="11">
    <source>
        <dbReference type="EMBL" id="KAG0569365.1"/>
    </source>
</evidence>
<dbReference type="InterPro" id="IPR015421">
    <property type="entry name" value="PyrdxlP-dep_Trfase_major"/>
</dbReference>
<comment type="catalytic activity">
    <reaction evidence="6 9">
        <text>L-glutamate + H(+) = 4-aminobutanoate + CO2</text>
        <dbReference type="Rhea" id="RHEA:17785"/>
        <dbReference type="ChEBI" id="CHEBI:15378"/>
        <dbReference type="ChEBI" id="CHEBI:16526"/>
        <dbReference type="ChEBI" id="CHEBI:29985"/>
        <dbReference type="ChEBI" id="CHEBI:59888"/>
        <dbReference type="EC" id="4.1.1.15"/>
    </reaction>
</comment>
<dbReference type="FunFam" id="3.90.1150.160:FF:000001">
    <property type="entry name" value="Glutamate decarboxylase"/>
    <property type="match status" value="1"/>
</dbReference>
<keyword evidence="5 8" id="KW-0456">Lyase</keyword>
<reference evidence="11 12" key="1">
    <citation type="submission" date="2020-06" db="EMBL/GenBank/DDBJ databases">
        <title>WGS assembly of Ceratodon purpureus strain R40.</title>
        <authorList>
            <person name="Carey S.B."/>
            <person name="Jenkins J."/>
            <person name="Shu S."/>
            <person name="Lovell J.T."/>
            <person name="Sreedasyam A."/>
            <person name="Maumus F."/>
            <person name="Tiley G.P."/>
            <person name="Fernandez-Pozo N."/>
            <person name="Barry K."/>
            <person name="Chen C."/>
            <person name="Wang M."/>
            <person name="Lipzen A."/>
            <person name="Daum C."/>
            <person name="Saski C.A."/>
            <person name="Payton A.C."/>
            <person name="Mcbreen J.C."/>
            <person name="Conrad R.E."/>
            <person name="Kollar L.M."/>
            <person name="Olsson S."/>
            <person name="Huttunen S."/>
            <person name="Landis J.B."/>
            <person name="Wickett N.J."/>
            <person name="Johnson M.G."/>
            <person name="Rensing S.A."/>
            <person name="Grimwood J."/>
            <person name="Schmutz J."/>
            <person name="Mcdaniel S.F."/>
        </authorList>
    </citation>
    <scope>NUCLEOTIDE SEQUENCE [LARGE SCALE GENOMIC DNA]</scope>
    <source>
        <strain evidence="11 12">R40</strain>
    </source>
</reference>
<dbReference type="PANTHER" id="PTHR43321">
    <property type="entry name" value="GLUTAMATE DECARBOXYLASE"/>
    <property type="match status" value="1"/>
</dbReference>
<dbReference type="Pfam" id="PF00282">
    <property type="entry name" value="Pyridoxal_deC"/>
    <property type="match status" value="1"/>
</dbReference>
<evidence type="ECO:0000256" key="2">
    <source>
        <dbReference type="ARBA" id="ARBA00009533"/>
    </source>
</evidence>
<dbReference type="InterPro" id="IPR002129">
    <property type="entry name" value="PyrdxlP-dep_de-COase"/>
</dbReference>
<accession>A0A8T0HEI1</accession>
<dbReference type="GO" id="GO:0006538">
    <property type="term" value="P:L-glutamate catabolic process"/>
    <property type="evidence" value="ECO:0007669"/>
    <property type="project" value="TreeGrafter"/>
</dbReference>
<evidence type="ECO:0000256" key="10">
    <source>
        <dbReference type="SAM" id="MobiDB-lite"/>
    </source>
</evidence>
<evidence type="ECO:0000256" key="6">
    <source>
        <dbReference type="ARBA" id="ARBA00048868"/>
    </source>
</evidence>
<protein>
    <recommendedName>
        <fullName evidence="3 9">Glutamate decarboxylase</fullName>
        <ecNumber evidence="3 9">4.1.1.15</ecNumber>
    </recommendedName>
</protein>
<feature type="compositionally biased region" description="Basic residues" evidence="10">
    <location>
        <begin position="493"/>
        <end position="518"/>
    </location>
</feature>
<comment type="similarity">
    <text evidence="2 8">Belongs to the group II decarboxylase family.</text>
</comment>
<dbReference type="AlphaFoldDB" id="A0A8T0HEI1"/>
<dbReference type="NCBIfam" id="TIGR01788">
    <property type="entry name" value="Glu-decarb-GAD"/>
    <property type="match status" value="1"/>
</dbReference>
<dbReference type="Gene3D" id="3.90.1150.160">
    <property type="match status" value="1"/>
</dbReference>
<evidence type="ECO:0000256" key="9">
    <source>
        <dbReference type="RuleBase" id="RU361171"/>
    </source>
</evidence>
<dbReference type="Gene3D" id="4.10.280.50">
    <property type="match status" value="1"/>
</dbReference>
<dbReference type="GO" id="GO:0005829">
    <property type="term" value="C:cytosol"/>
    <property type="evidence" value="ECO:0007669"/>
    <property type="project" value="TreeGrafter"/>
</dbReference>
<evidence type="ECO:0000256" key="1">
    <source>
        <dbReference type="ARBA" id="ARBA00001933"/>
    </source>
</evidence>
<evidence type="ECO:0000256" key="4">
    <source>
        <dbReference type="ARBA" id="ARBA00022898"/>
    </source>
</evidence>
<dbReference type="Gene3D" id="3.40.640.10">
    <property type="entry name" value="Type I PLP-dependent aspartate aminotransferase-like (Major domain)"/>
    <property type="match status" value="1"/>
</dbReference>
<dbReference type="InterPro" id="IPR010107">
    <property type="entry name" value="Glutamate_decarboxylase"/>
</dbReference>
<evidence type="ECO:0000256" key="8">
    <source>
        <dbReference type="RuleBase" id="RU000382"/>
    </source>
</evidence>
<sequence length="524" mass="58805">MALTTVKSMKQRGGDTLDSMFASRYVQCELPKFEMPEFETPKDAAYQIISDELMLDGNPRLNLASFVTTWMEPECDKLIMSALNKNYIDMDEYPITTELQDRCVNMIARLFNAPIEEGEQAVGAGTVGSSEAIMLAGLAFKRKWQNERKAAGLPWDKPNMVTGANVQVCWEKFARYFEVELREVKLKEDYYILDPAKAVELCDENTICVCAILGSTYNGEFEDVQMLNDLLEKKNAEKGWHIPIHVDAASGGFIAPFLYPDIVWDFRLPLVKSINVSGHKYGLVYAGIGWVIWRNKEDLPEELVFHVNYLGADQPTFTLNFSKGASQVIAQYYQLIRLGFQGYKSIMANCAMNAKTLTTAIEGIGRFKILSKEIGVPVVAFSLLDSSDHDEFEISDGLRRYGWTVPAYTMAPDAQHVTLLRVVVREDFSRSLADRLVTDIKRVLATLDSRPSKLIQAVTEAVQQENKEMTSTPDAVTVAEVKDTAAFKEVVHGRKKGHHGGHHHSHSRGHARKKHALHKSNGVC</sequence>
<gene>
    <name evidence="11" type="ORF">KC19_6G085300</name>
</gene>
<comment type="caution">
    <text evidence="11">The sequence shown here is derived from an EMBL/GenBank/DDBJ whole genome shotgun (WGS) entry which is preliminary data.</text>
</comment>
<dbReference type="FunFam" id="4.10.280.50:FF:000001">
    <property type="entry name" value="Glutamate decarboxylase"/>
    <property type="match status" value="1"/>
</dbReference>
<comment type="cofactor">
    <cofactor evidence="1 7 8">
        <name>pyridoxal 5'-phosphate</name>
        <dbReference type="ChEBI" id="CHEBI:597326"/>
    </cofactor>
</comment>
<feature type="modified residue" description="N6-(pyridoxal phosphate)lysine" evidence="7">
    <location>
        <position position="280"/>
    </location>
</feature>
<dbReference type="FunFam" id="3.40.640.10:FF:000022">
    <property type="entry name" value="Glutamate decarboxylase"/>
    <property type="match status" value="1"/>
</dbReference>
<dbReference type="EMBL" id="CM026427">
    <property type="protein sequence ID" value="KAG0569365.1"/>
    <property type="molecule type" value="Genomic_DNA"/>
</dbReference>
<evidence type="ECO:0000256" key="7">
    <source>
        <dbReference type="PIRSR" id="PIRSR602129-50"/>
    </source>
</evidence>
<organism evidence="11 12">
    <name type="scientific">Ceratodon purpureus</name>
    <name type="common">Fire moss</name>
    <name type="synonym">Dicranum purpureum</name>
    <dbReference type="NCBI Taxonomy" id="3225"/>
    <lineage>
        <taxon>Eukaryota</taxon>
        <taxon>Viridiplantae</taxon>
        <taxon>Streptophyta</taxon>
        <taxon>Embryophyta</taxon>
        <taxon>Bryophyta</taxon>
        <taxon>Bryophytina</taxon>
        <taxon>Bryopsida</taxon>
        <taxon>Dicranidae</taxon>
        <taxon>Pseudoditrichales</taxon>
        <taxon>Ditrichaceae</taxon>
        <taxon>Ceratodon</taxon>
    </lineage>
</organism>
<proteinExistence type="inferred from homology"/>
<dbReference type="InterPro" id="IPR015424">
    <property type="entry name" value="PyrdxlP-dep_Trfase"/>
</dbReference>
<dbReference type="SUPFAM" id="SSF53383">
    <property type="entry name" value="PLP-dependent transferases"/>
    <property type="match status" value="1"/>
</dbReference>
<dbReference type="Proteomes" id="UP000822688">
    <property type="component" value="Chromosome 6"/>
</dbReference>
<keyword evidence="9" id="KW-0210">Decarboxylase</keyword>
<dbReference type="PANTHER" id="PTHR43321:SF3">
    <property type="entry name" value="GLUTAMATE DECARBOXYLASE"/>
    <property type="match status" value="1"/>
</dbReference>
<evidence type="ECO:0000256" key="5">
    <source>
        <dbReference type="ARBA" id="ARBA00023239"/>
    </source>
</evidence>
<feature type="region of interest" description="Disordered" evidence="10">
    <location>
        <begin position="493"/>
        <end position="524"/>
    </location>
</feature>
<keyword evidence="4 7" id="KW-0663">Pyridoxal phosphate</keyword>
<dbReference type="GO" id="GO:0004351">
    <property type="term" value="F:glutamate decarboxylase activity"/>
    <property type="evidence" value="ECO:0007669"/>
    <property type="project" value="UniProtKB-EC"/>
</dbReference>
<dbReference type="GO" id="GO:0030170">
    <property type="term" value="F:pyridoxal phosphate binding"/>
    <property type="evidence" value="ECO:0007669"/>
    <property type="project" value="InterPro"/>
</dbReference>
<keyword evidence="12" id="KW-1185">Reference proteome</keyword>
<dbReference type="EC" id="4.1.1.15" evidence="3 9"/>